<evidence type="ECO:0008006" key="6">
    <source>
        <dbReference type="Google" id="ProtNLM"/>
    </source>
</evidence>
<keyword evidence="2" id="KW-0472">Membrane</keyword>
<feature type="chain" id="PRO_5008102391" description="Glycophorin A domain-containing protein" evidence="3">
    <location>
        <begin position="30"/>
        <end position="431"/>
    </location>
</feature>
<keyword evidence="2" id="KW-1133">Transmembrane helix</keyword>
<name>A0A179G620_METCM</name>
<feature type="transmembrane region" description="Helical" evidence="2">
    <location>
        <begin position="232"/>
        <end position="259"/>
    </location>
</feature>
<feature type="region of interest" description="Disordered" evidence="1">
    <location>
        <begin position="286"/>
        <end position="315"/>
    </location>
</feature>
<dbReference type="KEGG" id="pchm:VFPPC_00689"/>
<gene>
    <name evidence="4" type="ORF">VFPPC_00689</name>
</gene>
<evidence type="ECO:0000313" key="4">
    <source>
        <dbReference type="EMBL" id="OAQ72823.1"/>
    </source>
</evidence>
<keyword evidence="5" id="KW-1185">Reference proteome</keyword>
<organism evidence="4 5">
    <name type="scientific">Pochonia chlamydosporia 170</name>
    <dbReference type="NCBI Taxonomy" id="1380566"/>
    <lineage>
        <taxon>Eukaryota</taxon>
        <taxon>Fungi</taxon>
        <taxon>Dikarya</taxon>
        <taxon>Ascomycota</taxon>
        <taxon>Pezizomycotina</taxon>
        <taxon>Sordariomycetes</taxon>
        <taxon>Hypocreomycetidae</taxon>
        <taxon>Hypocreales</taxon>
        <taxon>Clavicipitaceae</taxon>
        <taxon>Pochonia</taxon>
    </lineage>
</organism>
<feature type="compositionally biased region" description="Low complexity" evidence="1">
    <location>
        <begin position="192"/>
        <end position="218"/>
    </location>
</feature>
<dbReference type="OrthoDB" id="5425848at2759"/>
<evidence type="ECO:0000256" key="1">
    <source>
        <dbReference type="SAM" id="MobiDB-lite"/>
    </source>
</evidence>
<protein>
    <recommendedName>
        <fullName evidence="6">Glycophorin A domain-containing protein</fullName>
    </recommendedName>
</protein>
<dbReference type="PANTHER" id="PTHR16861:SF4">
    <property type="entry name" value="SH3 DOMAIN PROTEIN (AFU_ORTHOLOGUE AFUA_1G13610)"/>
    <property type="match status" value="1"/>
</dbReference>
<proteinExistence type="predicted"/>
<dbReference type="STRING" id="1380566.A0A179G620"/>
<feature type="signal peptide" evidence="3">
    <location>
        <begin position="1"/>
        <end position="29"/>
    </location>
</feature>
<keyword evidence="3" id="KW-0732">Signal</keyword>
<evidence type="ECO:0000256" key="2">
    <source>
        <dbReference type="SAM" id="Phobius"/>
    </source>
</evidence>
<feature type="transmembrane region" description="Helical" evidence="2">
    <location>
        <begin position="321"/>
        <end position="338"/>
    </location>
</feature>
<dbReference type="RefSeq" id="XP_018148906.1">
    <property type="nucleotide sequence ID" value="XM_018280660.1"/>
</dbReference>
<reference evidence="4 5" key="1">
    <citation type="journal article" date="2016" name="PLoS Pathog.">
        <title>Biosynthesis of antibiotic leucinostatins in bio-control fungus Purpureocillium lilacinum and their inhibition on phytophthora revealed by genome mining.</title>
        <authorList>
            <person name="Wang G."/>
            <person name="Liu Z."/>
            <person name="Lin R."/>
            <person name="Li E."/>
            <person name="Mao Z."/>
            <person name="Ling J."/>
            <person name="Yang Y."/>
            <person name="Yin W.B."/>
            <person name="Xie B."/>
        </authorList>
    </citation>
    <scope>NUCLEOTIDE SEQUENCE [LARGE SCALE GENOMIC DNA]</scope>
    <source>
        <strain evidence="4">170</strain>
    </source>
</reference>
<dbReference type="GeneID" id="28844654"/>
<accession>A0A179G620</accession>
<dbReference type="PANTHER" id="PTHR16861">
    <property type="entry name" value="GLYCOPROTEIN 38"/>
    <property type="match status" value="1"/>
</dbReference>
<evidence type="ECO:0000256" key="3">
    <source>
        <dbReference type="SAM" id="SignalP"/>
    </source>
</evidence>
<dbReference type="Proteomes" id="UP000078397">
    <property type="component" value="Unassembled WGS sequence"/>
</dbReference>
<sequence>MQSPIPVSSLPTTGRLFLLLGATAAIVSASPVPRNAVNELGFSYLFQRDCAISCGSDKQFCCSSNEVCTTLAGNVATCTAAGGSYGGYTTTWTETRTFTSTVMTHWNPAPAPTPGVDCKPQSPDQEACGSICCAGWQTCAFKGQCSSRPGYQEPSTVVITSNGVVTTRYSAPYRVTGTTTVVGSGARTDQPSNTATTTTSSASSTSTSDGENIGADGSNKGGTGGGLSGGAIAGIVIGTLAGVALLMLLCFCCIARGIWNAIFGRKKERTEKVYIDEEVKVSRHGSRAPSAYSRRDRHSGWVGGRPTSVSDRREKKSGGKWWLGLAGAAATMLALLNFRKKDKPARRPQSSRYTDSSYTYSDATYMSPIQVQEDEPIGLVELNAVTGVTALTTHEIVVAGLRIIPVHLRACHRVAARLSRIPCTYPRTFHI</sequence>
<keyword evidence="2" id="KW-0812">Transmembrane</keyword>
<dbReference type="EMBL" id="LSBJ02000001">
    <property type="protein sequence ID" value="OAQ72823.1"/>
    <property type="molecule type" value="Genomic_DNA"/>
</dbReference>
<dbReference type="AlphaFoldDB" id="A0A179G620"/>
<comment type="caution">
    <text evidence="4">The sequence shown here is derived from an EMBL/GenBank/DDBJ whole genome shotgun (WGS) entry which is preliminary data.</text>
</comment>
<feature type="region of interest" description="Disordered" evidence="1">
    <location>
        <begin position="181"/>
        <end position="219"/>
    </location>
</feature>
<evidence type="ECO:0000313" key="5">
    <source>
        <dbReference type="Proteomes" id="UP000078397"/>
    </source>
</evidence>